<dbReference type="GeneID" id="85353151"/>
<dbReference type="EMBL" id="JAUEPS010000017">
    <property type="protein sequence ID" value="KAK0458427.1"/>
    <property type="molecule type" value="Genomic_DNA"/>
</dbReference>
<evidence type="ECO:0000313" key="2">
    <source>
        <dbReference type="Proteomes" id="UP001175211"/>
    </source>
</evidence>
<comment type="caution">
    <text evidence="1">The sequence shown here is derived from an EMBL/GenBank/DDBJ whole genome shotgun (WGS) entry which is preliminary data.</text>
</comment>
<accession>A0AA39KCF4</accession>
<organism evidence="1 2">
    <name type="scientific">Armillaria tabescens</name>
    <name type="common">Ringless honey mushroom</name>
    <name type="synonym">Agaricus tabescens</name>
    <dbReference type="NCBI Taxonomy" id="1929756"/>
    <lineage>
        <taxon>Eukaryota</taxon>
        <taxon>Fungi</taxon>
        <taxon>Dikarya</taxon>
        <taxon>Basidiomycota</taxon>
        <taxon>Agaricomycotina</taxon>
        <taxon>Agaricomycetes</taxon>
        <taxon>Agaricomycetidae</taxon>
        <taxon>Agaricales</taxon>
        <taxon>Marasmiineae</taxon>
        <taxon>Physalacriaceae</taxon>
        <taxon>Desarmillaria</taxon>
    </lineage>
</organism>
<keyword evidence="2" id="KW-1185">Reference proteome</keyword>
<name>A0AA39KCF4_ARMTA</name>
<evidence type="ECO:0000313" key="1">
    <source>
        <dbReference type="EMBL" id="KAK0458427.1"/>
    </source>
</evidence>
<dbReference type="Proteomes" id="UP001175211">
    <property type="component" value="Unassembled WGS sequence"/>
</dbReference>
<dbReference type="RefSeq" id="XP_060330697.1">
    <property type="nucleotide sequence ID" value="XM_060469603.1"/>
</dbReference>
<proteinExistence type="predicted"/>
<gene>
    <name evidence="1" type="ORF">EV420DRAFT_1479702</name>
</gene>
<reference evidence="1" key="1">
    <citation type="submission" date="2023-06" db="EMBL/GenBank/DDBJ databases">
        <authorList>
            <consortium name="Lawrence Berkeley National Laboratory"/>
            <person name="Ahrendt S."/>
            <person name="Sahu N."/>
            <person name="Indic B."/>
            <person name="Wong-Bajracharya J."/>
            <person name="Merenyi Z."/>
            <person name="Ke H.-M."/>
            <person name="Monk M."/>
            <person name="Kocsube S."/>
            <person name="Drula E."/>
            <person name="Lipzen A."/>
            <person name="Balint B."/>
            <person name="Henrissat B."/>
            <person name="Andreopoulos B."/>
            <person name="Martin F.M."/>
            <person name="Harder C.B."/>
            <person name="Rigling D."/>
            <person name="Ford K.L."/>
            <person name="Foster G.D."/>
            <person name="Pangilinan J."/>
            <person name="Papanicolaou A."/>
            <person name="Barry K."/>
            <person name="LaButti K."/>
            <person name="Viragh M."/>
            <person name="Koriabine M."/>
            <person name="Yan M."/>
            <person name="Riley R."/>
            <person name="Champramary S."/>
            <person name="Plett K.L."/>
            <person name="Tsai I.J."/>
            <person name="Slot J."/>
            <person name="Sipos G."/>
            <person name="Plett J."/>
            <person name="Nagy L.G."/>
            <person name="Grigoriev I.V."/>
        </authorList>
    </citation>
    <scope>NUCLEOTIDE SEQUENCE</scope>
    <source>
        <strain evidence="1">CCBAS 213</strain>
    </source>
</reference>
<sequence length="186" mass="20065">MVVNHYPPAQCAAYVQKTPLAQRCTCEVWLCDHVAINNWYRSAEPWNVMGDFPDTNSPSSNVNAISFSNDTITGPYTLSSMSVSSADSDNVTFSHDVNLGPITGTPIFSPSPRHSFSPSHDARNAPLTLAYISAPPVSSASSGILQSDIAHAQTYGSGDYFVQYPDHFINNSYVPQPEGGMADDNS</sequence>
<dbReference type="AlphaFoldDB" id="A0AA39KCF4"/>
<protein>
    <submittedName>
        <fullName evidence="1">Uncharacterized protein</fullName>
    </submittedName>
</protein>